<dbReference type="SUPFAM" id="SSF74731">
    <property type="entry name" value="Ribosomal protein L20"/>
    <property type="match status" value="1"/>
</dbReference>
<dbReference type="Pfam" id="PF00453">
    <property type="entry name" value="Ribosomal_L20"/>
    <property type="match status" value="1"/>
</dbReference>
<evidence type="ECO:0000256" key="4">
    <source>
        <dbReference type="ARBA" id="ARBA00035172"/>
    </source>
</evidence>
<keyword evidence="2 5" id="KW-0689">Ribosomal protein</keyword>
<dbReference type="GO" id="GO:1990904">
    <property type="term" value="C:ribonucleoprotein complex"/>
    <property type="evidence" value="ECO:0007669"/>
    <property type="project" value="UniProtKB-KW"/>
</dbReference>
<protein>
    <recommendedName>
        <fullName evidence="4 5">Large ribosomal subunit protein bL20</fullName>
    </recommendedName>
</protein>
<evidence type="ECO:0000313" key="7">
    <source>
        <dbReference type="EMBL" id="OGL73819.1"/>
    </source>
</evidence>
<evidence type="ECO:0000313" key="8">
    <source>
        <dbReference type="Proteomes" id="UP000177088"/>
    </source>
</evidence>
<dbReference type="GO" id="GO:0003735">
    <property type="term" value="F:structural constituent of ribosome"/>
    <property type="evidence" value="ECO:0007669"/>
    <property type="project" value="InterPro"/>
</dbReference>
<dbReference type="GO" id="GO:0019843">
    <property type="term" value="F:rRNA binding"/>
    <property type="evidence" value="ECO:0007669"/>
    <property type="project" value="UniProtKB-UniRule"/>
</dbReference>
<comment type="similarity">
    <text evidence="1 5 6">Belongs to the bacterial ribosomal protein bL20 family.</text>
</comment>
<dbReference type="EMBL" id="MGEA01000046">
    <property type="protein sequence ID" value="OGL73819.1"/>
    <property type="molecule type" value="Genomic_DNA"/>
</dbReference>
<accession>A0A1F7U6D1</accession>
<reference evidence="7 8" key="1">
    <citation type="journal article" date="2016" name="Nat. Commun.">
        <title>Thousands of microbial genomes shed light on interconnected biogeochemical processes in an aquifer system.</title>
        <authorList>
            <person name="Anantharaman K."/>
            <person name="Brown C.T."/>
            <person name="Hug L.A."/>
            <person name="Sharon I."/>
            <person name="Castelle C.J."/>
            <person name="Probst A.J."/>
            <person name="Thomas B.C."/>
            <person name="Singh A."/>
            <person name="Wilkins M.J."/>
            <person name="Karaoz U."/>
            <person name="Brodie E.L."/>
            <person name="Williams K.H."/>
            <person name="Hubbard S.S."/>
            <person name="Banfield J.F."/>
        </authorList>
    </citation>
    <scope>NUCLEOTIDE SEQUENCE [LARGE SCALE GENOMIC DNA]</scope>
</reference>
<keyword evidence="5 6" id="KW-0699">rRNA-binding</keyword>
<dbReference type="InterPro" id="IPR035566">
    <property type="entry name" value="Ribosomal_protein_bL20_C"/>
</dbReference>
<evidence type="ECO:0000256" key="5">
    <source>
        <dbReference type="HAMAP-Rule" id="MF_00382"/>
    </source>
</evidence>
<evidence type="ECO:0000256" key="1">
    <source>
        <dbReference type="ARBA" id="ARBA00007698"/>
    </source>
</evidence>
<dbReference type="PANTHER" id="PTHR10986">
    <property type="entry name" value="39S RIBOSOMAL PROTEIN L20"/>
    <property type="match status" value="1"/>
</dbReference>
<keyword evidence="5 6" id="KW-0694">RNA-binding</keyword>
<dbReference type="NCBIfam" id="TIGR01032">
    <property type="entry name" value="rplT_bact"/>
    <property type="match status" value="1"/>
</dbReference>
<evidence type="ECO:0000256" key="6">
    <source>
        <dbReference type="RuleBase" id="RU000560"/>
    </source>
</evidence>
<comment type="caution">
    <text evidence="7">The sequence shown here is derived from an EMBL/GenBank/DDBJ whole genome shotgun (WGS) entry which is preliminary data.</text>
</comment>
<dbReference type="PRINTS" id="PR00062">
    <property type="entry name" value="RIBOSOMALL20"/>
</dbReference>
<organism evidence="7 8">
    <name type="scientific">Candidatus Uhrbacteria bacterium RIFCSPHIGHO2_02_FULL_60_10</name>
    <dbReference type="NCBI Taxonomy" id="1802392"/>
    <lineage>
        <taxon>Bacteria</taxon>
        <taxon>Candidatus Uhriibacteriota</taxon>
    </lineage>
</organism>
<dbReference type="Proteomes" id="UP000177088">
    <property type="component" value="Unassembled WGS sequence"/>
</dbReference>
<gene>
    <name evidence="5" type="primary">rplT</name>
    <name evidence="7" type="ORF">A3C96_03720</name>
</gene>
<dbReference type="Gene3D" id="6.10.160.10">
    <property type="match status" value="1"/>
</dbReference>
<dbReference type="Gene3D" id="1.10.1900.20">
    <property type="entry name" value="Ribosomal protein L20"/>
    <property type="match status" value="1"/>
</dbReference>
<sequence length="116" mass="13295">MPRVKRGKTHLKHRKNILKRTKGFMWGRKSKIKLAKIAALKAGKNAYRDRRLKKRDMRALWQIRINAAARESGISYSQLIGKLKKAKITIDRKIMAELAVKFPEAFKAIVAAAKKA</sequence>
<dbReference type="GO" id="GO:0006412">
    <property type="term" value="P:translation"/>
    <property type="evidence" value="ECO:0007669"/>
    <property type="project" value="InterPro"/>
</dbReference>
<comment type="function">
    <text evidence="5 6">Binds directly to 23S ribosomal RNA and is necessary for the in vitro assembly process of the 50S ribosomal subunit. It is not involved in the protein synthesizing functions of that subunit.</text>
</comment>
<proteinExistence type="inferred from homology"/>
<dbReference type="FunFam" id="1.10.1900.20:FF:000001">
    <property type="entry name" value="50S ribosomal protein L20"/>
    <property type="match status" value="1"/>
</dbReference>
<dbReference type="GO" id="GO:0000027">
    <property type="term" value="P:ribosomal large subunit assembly"/>
    <property type="evidence" value="ECO:0007669"/>
    <property type="project" value="UniProtKB-UniRule"/>
</dbReference>
<dbReference type="AlphaFoldDB" id="A0A1F7U6D1"/>
<dbReference type="GO" id="GO:0005840">
    <property type="term" value="C:ribosome"/>
    <property type="evidence" value="ECO:0007669"/>
    <property type="project" value="UniProtKB-KW"/>
</dbReference>
<dbReference type="InterPro" id="IPR005813">
    <property type="entry name" value="Ribosomal_bL20"/>
</dbReference>
<evidence type="ECO:0000256" key="2">
    <source>
        <dbReference type="ARBA" id="ARBA00022980"/>
    </source>
</evidence>
<keyword evidence="3 5" id="KW-0687">Ribonucleoprotein</keyword>
<dbReference type="HAMAP" id="MF_00382">
    <property type="entry name" value="Ribosomal_bL20"/>
    <property type="match status" value="1"/>
</dbReference>
<name>A0A1F7U6D1_9BACT</name>
<evidence type="ECO:0000256" key="3">
    <source>
        <dbReference type="ARBA" id="ARBA00023274"/>
    </source>
</evidence>
<dbReference type="CDD" id="cd07026">
    <property type="entry name" value="Ribosomal_L20"/>
    <property type="match status" value="1"/>
</dbReference>